<dbReference type="SUPFAM" id="SSF81321">
    <property type="entry name" value="Family A G protein-coupled receptor-like"/>
    <property type="match status" value="1"/>
</dbReference>
<evidence type="ECO:0000259" key="12">
    <source>
        <dbReference type="PROSITE" id="PS50262"/>
    </source>
</evidence>
<dbReference type="OMA" id="PCAATIC"/>
<evidence type="ECO:0000313" key="14">
    <source>
        <dbReference type="Proteomes" id="UP000288216"/>
    </source>
</evidence>
<feature type="transmembrane region" description="Helical" evidence="11">
    <location>
        <begin position="187"/>
        <end position="213"/>
    </location>
</feature>
<evidence type="ECO:0000256" key="2">
    <source>
        <dbReference type="ARBA" id="ARBA00022475"/>
    </source>
</evidence>
<evidence type="ECO:0000256" key="9">
    <source>
        <dbReference type="RuleBase" id="RU000688"/>
    </source>
</evidence>
<feature type="domain" description="G-protein coupled receptors family 1 profile" evidence="12">
    <location>
        <begin position="44"/>
        <end position="340"/>
    </location>
</feature>
<dbReference type="PANTHER" id="PTHR22752">
    <property type="entry name" value="G PROTEIN-COUPLED RECEPTOR"/>
    <property type="match status" value="1"/>
</dbReference>
<feature type="transmembrane region" description="Helical" evidence="11">
    <location>
        <begin position="324"/>
        <end position="343"/>
    </location>
</feature>
<evidence type="ECO:0000256" key="5">
    <source>
        <dbReference type="ARBA" id="ARBA00023040"/>
    </source>
</evidence>
<dbReference type="Pfam" id="PF00001">
    <property type="entry name" value="7tm_1"/>
    <property type="match status" value="1"/>
</dbReference>
<comment type="caution">
    <text evidence="13">The sequence shown here is derived from an EMBL/GenBank/DDBJ whole genome shotgun (WGS) entry which is preliminary data.</text>
</comment>
<dbReference type="PROSITE" id="PS50262">
    <property type="entry name" value="G_PROTEIN_RECEP_F1_2"/>
    <property type="match status" value="1"/>
</dbReference>
<feature type="region of interest" description="Disordered" evidence="10">
    <location>
        <begin position="377"/>
        <end position="397"/>
    </location>
</feature>
<dbReference type="InterPro" id="IPR000276">
    <property type="entry name" value="GPCR_Rhodpsn"/>
</dbReference>
<dbReference type="PROSITE" id="PS00237">
    <property type="entry name" value="G_PROTEIN_RECEP_F1_1"/>
    <property type="match status" value="1"/>
</dbReference>
<proteinExistence type="inferred from homology"/>
<dbReference type="STRING" id="75743.A0A401Q6D2"/>
<gene>
    <name evidence="13" type="ORF">scyTo_0022098</name>
</gene>
<dbReference type="InterPro" id="IPR017452">
    <property type="entry name" value="GPCR_Rhodpsn_7TM"/>
</dbReference>
<feature type="transmembrane region" description="Helical" evidence="11">
    <location>
        <begin position="148"/>
        <end position="167"/>
    </location>
</feature>
<evidence type="ECO:0000313" key="13">
    <source>
        <dbReference type="EMBL" id="GCB80928.1"/>
    </source>
</evidence>
<keyword evidence="14" id="KW-1185">Reference proteome</keyword>
<dbReference type="Gene3D" id="1.20.1070.10">
    <property type="entry name" value="Rhodopsin 7-helix transmembrane proteins"/>
    <property type="match status" value="1"/>
</dbReference>
<feature type="transmembrane region" description="Helical" evidence="11">
    <location>
        <begin position="65"/>
        <end position="88"/>
    </location>
</feature>
<dbReference type="PRINTS" id="PR00237">
    <property type="entry name" value="GPCRRHODOPSN"/>
</dbReference>
<dbReference type="EMBL" id="BFAA01021191">
    <property type="protein sequence ID" value="GCB80928.1"/>
    <property type="molecule type" value="Genomic_DNA"/>
</dbReference>
<evidence type="ECO:0000256" key="6">
    <source>
        <dbReference type="ARBA" id="ARBA00023136"/>
    </source>
</evidence>
<evidence type="ECO:0000256" key="1">
    <source>
        <dbReference type="ARBA" id="ARBA00004651"/>
    </source>
</evidence>
<keyword evidence="4 11" id="KW-1133">Transmembrane helix</keyword>
<protein>
    <recommendedName>
        <fullName evidence="12">G-protein coupled receptors family 1 profile domain-containing protein</fullName>
    </recommendedName>
</protein>
<keyword evidence="6 11" id="KW-0472">Membrane</keyword>
<accession>A0A401Q6D2</accession>
<dbReference type="OrthoDB" id="5980076at2759"/>
<keyword evidence="8 9" id="KW-0807">Transducer</keyword>
<evidence type="ECO:0000256" key="8">
    <source>
        <dbReference type="ARBA" id="ARBA00023224"/>
    </source>
</evidence>
<evidence type="ECO:0000256" key="10">
    <source>
        <dbReference type="SAM" id="MobiDB-lite"/>
    </source>
</evidence>
<name>A0A401Q6D2_SCYTO</name>
<dbReference type="AlphaFoldDB" id="A0A401Q6D2"/>
<comment type="subcellular location">
    <subcellularLocation>
        <location evidence="1">Cell membrane</location>
        <topology evidence="1">Multi-pass membrane protein</topology>
    </subcellularLocation>
</comment>
<dbReference type="GO" id="GO:0004930">
    <property type="term" value="F:G protein-coupled receptor activity"/>
    <property type="evidence" value="ECO:0007669"/>
    <property type="project" value="UniProtKB-KW"/>
</dbReference>
<keyword evidence="2" id="KW-1003">Cell membrane</keyword>
<feature type="non-terminal residue" evidence="13">
    <location>
        <position position="421"/>
    </location>
</feature>
<keyword evidence="5 9" id="KW-0297">G-protein coupled receptor</keyword>
<organism evidence="13 14">
    <name type="scientific">Scyliorhinus torazame</name>
    <name type="common">Cloudy catshark</name>
    <name type="synonym">Catulus torazame</name>
    <dbReference type="NCBI Taxonomy" id="75743"/>
    <lineage>
        <taxon>Eukaryota</taxon>
        <taxon>Metazoa</taxon>
        <taxon>Chordata</taxon>
        <taxon>Craniata</taxon>
        <taxon>Vertebrata</taxon>
        <taxon>Chondrichthyes</taxon>
        <taxon>Elasmobranchii</taxon>
        <taxon>Galeomorphii</taxon>
        <taxon>Galeoidea</taxon>
        <taxon>Carcharhiniformes</taxon>
        <taxon>Scyliorhinidae</taxon>
        <taxon>Scyliorhinus</taxon>
    </lineage>
</organism>
<keyword evidence="7 9" id="KW-0675">Receptor</keyword>
<evidence type="ECO:0000256" key="4">
    <source>
        <dbReference type="ARBA" id="ARBA00022989"/>
    </source>
</evidence>
<dbReference type="Proteomes" id="UP000288216">
    <property type="component" value="Unassembled WGS sequence"/>
</dbReference>
<evidence type="ECO:0000256" key="7">
    <source>
        <dbReference type="ARBA" id="ARBA00023170"/>
    </source>
</evidence>
<dbReference type="GO" id="GO:0005886">
    <property type="term" value="C:plasma membrane"/>
    <property type="evidence" value="ECO:0007669"/>
    <property type="project" value="UniProtKB-SubCell"/>
</dbReference>
<evidence type="ECO:0000256" key="3">
    <source>
        <dbReference type="ARBA" id="ARBA00022692"/>
    </source>
</evidence>
<reference evidence="13 14" key="1">
    <citation type="journal article" date="2018" name="Nat. Ecol. Evol.">
        <title>Shark genomes provide insights into elasmobranch evolution and the origin of vertebrates.</title>
        <authorList>
            <person name="Hara Y"/>
            <person name="Yamaguchi K"/>
            <person name="Onimaru K"/>
            <person name="Kadota M"/>
            <person name="Koyanagi M"/>
            <person name="Keeley SD"/>
            <person name="Tatsumi K"/>
            <person name="Tanaka K"/>
            <person name="Motone F"/>
            <person name="Kageyama Y"/>
            <person name="Nozu R"/>
            <person name="Adachi N"/>
            <person name="Nishimura O"/>
            <person name="Nakagawa R"/>
            <person name="Tanegashima C"/>
            <person name="Kiyatake I"/>
            <person name="Matsumoto R"/>
            <person name="Murakumo K"/>
            <person name="Nishida K"/>
            <person name="Terakita A"/>
            <person name="Kuratani S"/>
            <person name="Sato K"/>
            <person name="Hyodo S Kuraku.S."/>
        </authorList>
    </citation>
    <scope>NUCLEOTIDE SEQUENCE [LARGE SCALE GENOMIC DNA]</scope>
</reference>
<feature type="transmembrane region" description="Helical" evidence="11">
    <location>
        <begin position="287"/>
        <end position="304"/>
    </location>
</feature>
<evidence type="ECO:0000256" key="11">
    <source>
        <dbReference type="SAM" id="Phobius"/>
    </source>
</evidence>
<keyword evidence="3 9" id="KW-0812">Transmembrane</keyword>
<dbReference type="CDD" id="cd00637">
    <property type="entry name" value="7tm_classA_rhodopsin-like"/>
    <property type="match status" value="1"/>
</dbReference>
<comment type="similarity">
    <text evidence="9">Belongs to the G-protein coupled receptor 1 family.</text>
</comment>
<feature type="transmembrane region" description="Helical" evidence="11">
    <location>
        <begin position="31"/>
        <end position="53"/>
    </location>
</feature>
<sequence>MSNLQSLTSETLGSNSSGQPQQFLATTATQAILYLLILIIALPLNTLVLVLVYKCRPLRSIPNMFVVSLALADFLIALLGLPVIIVATSAQSWPFGGTLCQTSGFLTFSLRNASILSVAGIAVDRYYVIARPFILTITRDSARKMIGFLWWSSLVCGVPPLFGLGLYKFSPTRCLCDYSWSDGGSSLAYGIYLFIWIYLMSLLVVAISYYLIYRVTRDHVKHKTQRFTSNVSPEQEGSSIPMELRSFRLLQSSLSRKWASFISSNSTFNFNASSTSATAMESKTTKTIAAVLTAHVVTWMPYFILNFHPGCMSGRKVPRMLDFLATWLTFVNCALNPVVYALLNRQFRRCLKENICLWFGVSVLQASEGVPGPAVVAQNGGISEKQTDNGNGPAPLSVTRELQRSVSPTFLGDSPLYRNPL</sequence>
<feature type="transmembrane region" description="Helical" evidence="11">
    <location>
        <begin position="108"/>
        <end position="127"/>
    </location>
</feature>